<feature type="transmembrane region" description="Helical" evidence="1">
    <location>
        <begin position="72"/>
        <end position="91"/>
    </location>
</feature>
<protein>
    <recommendedName>
        <fullName evidence="5">SHOCT domain-containing protein</fullName>
    </recommendedName>
</protein>
<evidence type="ECO:0008006" key="5">
    <source>
        <dbReference type="Google" id="ProtNLM"/>
    </source>
</evidence>
<dbReference type="EMBL" id="VBAK01000132">
    <property type="protein sequence ID" value="TMI88931.1"/>
    <property type="molecule type" value="Genomic_DNA"/>
</dbReference>
<accession>A0A537JZI9</accession>
<feature type="chain" id="PRO_5021987740" description="SHOCT domain-containing protein" evidence="2">
    <location>
        <begin position="26"/>
        <end position="128"/>
    </location>
</feature>
<evidence type="ECO:0000256" key="2">
    <source>
        <dbReference type="SAM" id="SignalP"/>
    </source>
</evidence>
<sequence length="128" mass="13981">MRRWRVHPVVLAGALVAALALPAPAQTVIGPPPQVSGPPPLSPYPFGPHMVGPHMVGARGWGPHPWLVGPFLLLRALLGIGLVVLIWRALLTPSLWRRPDAAVQMLRERYARGEIGDDEYRKRLGTLA</sequence>
<evidence type="ECO:0000256" key="1">
    <source>
        <dbReference type="SAM" id="Phobius"/>
    </source>
</evidence>
<keyword evidence="1" id="KW-0472">Membrane</keyword>
<evidence type="ECO:0000313" key="3">
    <source>
        <dbReference type="EMBL" id="TMI88931.1"/>
    </source>
</evidence>
<organism evidence="3 4">
    <name type="scientific">Candidatus Segetimicrobium genomatis</name>
    <dbReference type="NCBI Taxonomy" id="2569760"/>
    <lineage>
        <taxon>Bacteria</taxon>
        <taxon>Bacillati</taxon>
        <taxon>Candidatus Sysuimicrobiota</taxon>
        <taxon>Candidatus Sysuimicrobiia</taxon>
        <taxon>Candidatus Sysuimicrobiales</taxon>
        <taxon>Candidatus Segetimicrobiaceae</taxon>
        <taxon>Candidatus Segetimicrobium</taxon>
    </lineage>
</organism>
<comment type="caution">
    <text evidence="3">The sequence shown here is derived from an EMBL/GenBank/DDBJ whole genome shotgun (WGS) entry which is preliminary data.</text>
</comment>
<reference evidence="3 4" key="1">
    <citation type="journal article" date="2019" name="Nat. Microbiol.">
        <title>Mediterranean grassland soil C-N compound turnover is dependent on rainfall and depth, and is mediated by genomically divergent microorganisms.</title>
        <authorList>
            <person name="Diamond S."/>
            <person name="Andeer P.F."/>
            <person name="Li Z."/>
            <person name="Crits-Christoph A."/>
            <person name="Burstein D."/>
            <person name="Anantharaman K."/>
            <person name="Lane K.R."/>
            <person name="Thomas B.C."/>
            <person name="Pan C."/>
            <person name="Northen T.R."/>
            <person name="Banfield J.F."/>
        </authorList>
    </citation>
    <scope>NUCLEOTIDE SEQUENCE [LARGE SCALE GENOMIC DNA]</scope>
    <source>
        <strain evidence="3">NP_3</strain>
    </source>
</reference>
<gene>
    <name evidence="3" type="ORF">E6H00_11255</name>
</gene>
<dbReference type="AlphaFoldDB" id="A0A537JZI9"/>
<keyword evidence="1" id="KW-0812">Transmembrane</keyword>
<keyword evidence="1" id="KW-1133">Transmembrane helix</keyword>
<feature type="signal peptide" evidence="2">
    <location>
        <begin position="1"/>
        <end position="25"/>
    </location>
</feature>
<evidence type="ECO:0000313" key="4">
    <source>
        <dbReference type="Proteomes" id="UP000318509"/>
    </source>
</evidence>
<dbReference type="Proteomes" id="UP000318509">
    <property type="component" value="Unassembled WGS sequence"/>
</dbReference>
<name>A0A537JZI9_9BACT</name>
<keyword evidence="2" id="KW-0732">Signal</keyword>
<proteinExistence type="predicted"/>